<sequence>MTDTSTQPTTDTDQPTEQQPHQRDGAQTAAKSNAISGFDPRSNEIHRYLAWGALAVCSLVAVFALFQFYGSVTSTIELWVDPKFQPPIRAAFNLAVLLTSLIGISLLVRELK</sequence>
<protein>
    <recommendedName>
        <fullName evidence="3">DUF8060 domain-containing protein</fullName>
    </recommendedName>
</protein>
<dbReference type="RefSeq" id="WP_092929881.1">
    <property type="nucleotide sequence ID" value="NZ_FMZP01000001.1"/>
</dbReference>
<proteinExistence type="predicted"/>
<evidence type="ECO:0000313" key="4">
    <source>
        <dbReference type="EMBL" id="SDC01070.1"/>
    </source>
</evidence>
<keyword evidence="2" id="KW-0472">Membrane</keyword>
<accession>A0A1G6I3R3</accession>
<feature type="transmembrane region" description="Helical" evidence="2">
    <location>
        <begin position="90"/>
        <end position="108"/>
    </location>
</feature>
<dbReference type="EMBL" id="FOIC01000002">
    <property type="protein sequence ID" value="SES88922.1"/>
    <property type="molecule type" value="Genomic_DNA"/>
</dbReference>
<evidence type="ECO:0000313" key="7">
    <source>
        <dbReference type="Proteomes" id="UP000324021"/>
    </source>
</evidence>
<reference evidence="6 7" key="2">
    <citation type="submission" date="2016-10" db="EMBL/GenBank/DDBJ databases">
        <authorList>
            <person name="Varghese N."/>
            <person name="Submissions S."/>
        </authorList>
    </citation>
    <scope>NUCLEOTIDE SEQUENCE [LARGE SCALE GENOMIC DNA]</scope>
    <source>
        <strain evidence="4 7">CDM_1</strain>
        <strain evidence="6">CDM_6</strain>
    </source>
</reference>
<dbReference type="STRING" id="392421.SAMN04488694_102230"/>
<dbReference type="EMBL" id="FMZP01000001">
    <property type="protein sequence ID" value="SDC01070.1"/>
    <property type="molecule type" value="Genomic_DNA"/>
</dbReference>
<organism evidence="4 7">
    <name type="scientific">Natrinema hispanicum</name>
    <dbReference type="NCBI Taxonomy" id="392421"/>
    <lineage>
        <taxon>Archaea</taxon>
        <taxon>Methanobacteriati</taxon>
        <taxon>Methanobacteriota</taxon>
        <taxon>Stenosarchaea group</taxon>
        <taxon>Halobacteria</taxon>
        <taxon>Halobacteriales</taxon>
        <taxon>Natrialbaceae</taxon>
        <taxon>Natrinema</taxon>
    </lineage>
</organism>
<gene>
    <name evidence="5" type="ORF">SAMN04488694_102230</name>
    <name evidence="4" type="ORF">SAMN05192552_1001119</name>
</gene>
<keyword evidence="6" id="KW-1185">Reference proteome</keyword>
<dbReference type="Proteomes" id="UP000199320">
    <property type="component" value="Unassembled WGS sequence"/>
</dbReference>
<dbReference type="InterPro" id="IPR058373">
    <property type="entry name" value="DUF8060"/>
</dbReference>
<name>A0A1G6I3R3_9EURY</name>
<evidence type="ECO:0000259" key="3">
    <source>
        <dbReference type="Pfam" id="PF26256"/>
    </source>
</evidence>
<dbReference type="Pfam" id="PF26256">
    <property type="entry name" value="DUF8060"/>
    <property type="match status" value="1"/>
</dbReference>
<dbReference type="AlphaFoldDB" id="A0A1G6I3R3"/>
<keyword evidence="2" id="KW-1133">Transmembrane helix</keyword>
<dbReference type="OrthoDB" id="307104at2157"/>
<feature type="domain" description="DUF8060" evidence="3">
    <location>
        <begin position="1"/>
        <end position="111"/>
    </location>
</feature>
<keyword evidence="2" id="KW-0812">Transmembrane</keyword>
<dbReference type="Proteomes" id="UP000324021">
    <property type="component" value="Unassembled WGS sequence"/>
</dbReference>
<evidence type="ECO:0000256" key="1">
    <source>
        <dbReference type="SAM" id="MobiDB-lite"/>
    </source>
</evidence>
<evidence type="ECO:0000313" key="6">
    <source>
        <dbReference type="Proteomes" id="UP000199320"/>
    </source>
</evidence>
<feature type="transmembrane region" description="Helical" evidence="2">
    <location>
        <begin position="48"/>
        <end position="70"/>
    </location>
</feature>
<evidence type="ECO:0000313" key="5">
    <source>
        <dbReference type="EMBL" id="SES88922.1"/>
    </source>
</evidence>
<reference evidence="5" key="1">
    <citation type="submission" date="2016-10" db="EMBL/GenBank/DDBJ databases">
        <authorList>
            <person name="de Groot N.N."/>
        </authorList>
    </citation>
    <scope>NUCLEOTIDE SEQUENCE [LARGE SCALE GENOMIC DNA]</scope>
    <source>
        <strain evidence="5">CDM_6</strain>
    </source>
</reference>
<feature type="region of interest" description="Disordered" evidence="1">
    <location>
        <begin position="1"/>
        <end position="40"/>
    </location>
</feature>
<feature type="compositionally biased region" description="Low complexity" evidence="1">
    <location>
        <begin position="1"/>
        <end position="19"/>
    </location>
</feature>
<evidence type="ECO:0000256" key="2">
    <source>
        <dbReference type="SAM" id="Phobius"/>
    </source>
</evidence>